<dbReference type="Proteomes" id="UP000018208">
    <property type="component" value="Unassembled WGS sequence"/>
</dbReference>
<keyword evidence="2" id="KW-1185">Reference proteome</keyword>
<sequence>MGITSSSVNELPNLYDKCETSSTNQKIVLQQINPSNTRSLPKLGPQHSKISLTLNSQSFLMGQPPKRELSVVMRLCQFQTLVDCCDSDEFV</sequence>
<organism evidence="1 2">
    <name type="scientific">Spironucleus salmonicida</name>
    <dbReference type="NCBI Taxonomy" id="348837"/>
    <lineage>
        <taxon>Eukaryota</taxon>
        <taxon>Metamonada</taxon>
        <taxon>Diplomonadida</taxon>
        <taxon>Hexamitidae</taxon>
        <taxon>Hexamitinae</taxon>
        <taxon>Spironucleus</taxon>
    </lineage>
</organism>
<reference evidence="1 2" key="1">
    <citation type="journal article" date="2014" name="PLoS Genet.">
        <title>The Genome of Spironucleus salmonicida Highlights a Fish Pathogen Adapted to Fluctuating Environments.</title>
        <authorList>
            <person name="Xu F."/>
            <person name="Jerlstrom-Hultqvist J."/>
            <person name="Einarsson E."/>
            <person name="Astvaldsson A."/>
            <person name="Svard S.G."/>
            <person name="Andersson J.O."/>
        </authorList>
    </citation>
    <scope>NUCLEOTIDE SEQUENCE [LARGE SCALE GENOMIC DNA]</scope>
    <source>
        <strain evidence="1 2">ATCC 50377</strain>
    </source>
</reference>
<dbReference type="KEGG" id="ssao:94301217"/>
<dbReference type="GeneID" id="94301217"/>
<evidence type="ECO:0000313" key="2">
    <source>
        <dbReference type="Proteomes" id="UP000018208"/>
    </source>
</evidence>
<proteinExistence type="predicted"/>
<gene>
    <name evidence="1" type="ORF">SS50377_27194</name>
</gene>
<dbReference type="AlphaFoldDB" id="A0A9P8LMU5"/>
<comment type="caution">
    <text evidence="1">The sequence shown here is derived from an EMBL/GenBank/DDBJ whole genome shotgun (WGS) entry which is preliminary data.</text>
</comment>
<accession>A0A9P8LMU5</accession>
<name>A0A9P8LMU5_9EUKA</name>
<protein>
    <submittedName>
        <fullName evidence="1">Uncharacterized protein</fullName>
    </submittedName>
</protein>
<dbReference type="RefSeq" id="XP_067761674.1">
    <property type="nucleotide sequence ID" value="XM_067910987.1"/>
</dbReference>
<dbReference type="EMBL" id="AUWU02000007">
    <property type="protein sequence ID" value="KAH0570901.1"/>
    <property type="molecule type" value="Genomic_DNA"/>
</dbReference>
<evidence type="ECO:0000313" key="1">
    <source>
        <dbReference type="EMBL" id="KAH0570901.1"/>
    </source>
</evidence>